<evidence type="ECO:0008006" key="3">
    <source>
        <dbReference type="Google" id="ProtNLM"/>
    </source>
</evidence>
<proteinExistence type="predicted"/>
<dbReference type="SUPFAM" id="SSF52266">
    <property type="entry name" value="SGNH hydrolase"/>
    <property type="match status" value="1"/>
</dbReference>
<dbReference type="Proteomes" id="UP000245910">
    <property type="component" value="Chromosome IIII"/>
</dbReference>
<protein>
    <recommendedName>
        <fullName evidence="3">SGNH hydrolase-type esterase domain-containing protein</fullName>
    </recommendedName>
</protein>
<dbReference type="EMBL" id="LN649232">
    <property type="protein sequence ID" value="CEI40787.1"/>
    <property type="molecule type" value="Genomic_DNA"/>
</dbReference>
<accession>A0A2L2SQZ6</accession>
<evidence type="ECO:0000313" key="1">
    <source>
        <dbReference type="EMBL" id="CEI40787.1"/>
    </source>
</evidence>
<evidence type="ECO:0000313" key="2">
    <source>
        <dbReference type="Proteomes" id="UP000245910"/>
    </source>
</evidence>
<dbReference type="AlphaFoldDB" id="A0A2L2SQZ6"/>
<dbReference type="Gene3D" id="3.40.50.1110">
    <property type="entry name" value="SGNH hydrolase"/>
    <property type="match status" value="1"/>
</dbReference>
<sequence>MSEKPPAFTDDFLIRQFKTNPPGRYTIALLGTSLFGCFKYYTAHDRYFKENPYLLNLGGSLGADRIRNVQRLIDQGFVHGDITENGLSKSDAQAYGRVVTSLRDKFPDAQIVITSFFQQHGFSKHVIENANEMLRQIVSQSGDAVSFLPFRADQKKIMSNDQIHLTNDGYRKWYDFMQNDIDNRLDEEWEKE</sequence>
<name>A0A2L2SQZ6_9HYPO</name>
<dbReference type="InterPro" id="IPR036514">
    <property type="entry name" value="SGNH_hydro_sf"/>
</dbReference>
<organism evidence="1 2">
    <name type="scientific">Fusarium venenatum</name>
    <dbReference type="NCBI Taxonomy" id="56646"/>
    <lineage>
        <taxon>Eukaryota</taxon>
        <taxon>Fungi</taxon>
        <taxon>Dikarya</taxon>
        <taxon>Ascomycota</taxon>
        <taxon>Pezizomycotina</taxon>
        <taxon>Sordariomycetes</taxon>
        <taxon>Hypocreomycetidae</taxon>
        <taxon>Hypocreales</taxon>
        <taxon>Nectriaceae</taxon>
        <taxon>Fusarium</taxon>
    </lineage>
</organism>
<dbReference type="STRING" id="56646.A0A2L2SQZ6"/>
<keyword evidence="2" id="KW-1185">Reference proteome</keyword>
<reference evidence="2" key="1">
    <citation type="submission" date="2014-10" db="EMBL/GenBank/DDBJ databases">
        <authorList>
            <person name="King R."/>
        </authorList>
    </citation>
    <scope>NUCLEOTIDE SEQUENCE [LARGE SCALE GENOMIC DNA]</scope>
    <source>
        <strain evidence="2">A3/5</strain>
    </source>
</reference>